<sequence length="106" mass="11679">MTNPWAGLNADTANKKLYLDPAVISTLNRAFEPYEESLQTLQGHALDETTGYFGTPANPLASLVEKLFDGRGKQLTDYVTDQLTQSTAFIETARHAAEAMRSNQND</sequence>
<keyword evidence="2" id="KW-1185">Reference proteome</keyword>
<organism evidence="1 2">
    <name type="scientific">Mycobacterium syngnathidarum</name>
    <dbReference type="NCBI Taxonomy" id="1908205"/>
    <lineage>
        <taxon>Bacteria</taxon>
        <taxon>Bacillati</taxon>
        <taxon>Actinomycetota</taxon>
        <taxon>Actinomycetes</taxon>
        <taxon>Mycobacteriales</taxon>
        <taxon>Mycobacteriaceae</taxon>
        <taxon>Mycobacterium</taxon>
    </lineage>
</organism>
<dbReference type="RefSeq" id="WP_070943795.1">
    <property type="nucleotide sequence ID" value="NZ_MLCL01000001.1"/>
</dbReference>
<proteinExistence type="predicted"/>
<name>A0A1Q9WIF3_9MYCO</name>
<evidence type="ECO:0008006" key="3">
    <source>
        <dbReference type="Google" id="ProtNLM"/>
    </source>
</evidence>
<comment type="caution">
    <text evidence="1">The sequence shown here is derived from an EMBL/GenBank/DDBJ whole genome shotgun (WGS) entry which is preliminary data.</text>
</comment>
<dbReference type="EMBL" id="MLHV01000003">
    <property type="protein sequence ID" value="OHU07058.1"/>
    <property type="molecule type" value="Genomic_DNA"/>
</dbReference>
<dbReference type="OrthoDB" id="4730604at2"/>
<dbReference type="AlphaFoldDB" id="A0A1Q9WIF3"/>
<accession>A0A1S1KPH6</accession>
<reference evidence="1 2" key="1">
    <citation type="submission" date="2016-10" db="EMBL/GenBank/DDBJ databases">
        <title>Evaluation of Human, Animal and Environmental Mycobacterium chelonae Isolates by Core Genome Phylogenomic Analysis, Targeted Gene Comparison, and Anti-microbial Susceptibility Patterns: A Tale of Mistaken Identities.</title>
        <authorList>
            <person name="Fogelson S.B."/>
            <person name="Camus A.C."/>
            <person name="Lorenz W."/>
            <person name="Vasireddy R."/>
            <person name="Vasireddy S."/>
            <person name="Smith T."/>
            <person name="Brown-Elliott B.A."/>
            <person name="Wallace R.J.Jr."/>
            <person name="Hasan N.A."/>
            <person name="Reischl U."/>
            <person name="Sanchez S."/>
        </authorList>
    </citation>
    <scope>NUCLEOTIDE SEQUENCE [LARGE SCALE GENOMIC DNA]</scope>
    <source>
        <strain evidence="1 2">24999</strain>
    </source>
</reference>
<dbReference type="Proteomes" id="UP000179636">
    <property type="component" value="Unassembled WGS sequence"/>
</dbReference>
<evidence type="ECO:0000313" key="2">
    <source>
        <dbReference type="Proteomes" id="UP000179636"/>
    </source>
</evidence>
<gene>
    <name evidence="1" type="ORF">BKG61_04175</name>
</gene>
<dbReference type="STRING" id="1908205.BKG60_00910"/>
<protein>
    <recommendedName>
        <fullName evidence="3">ESX-1 secretion-associated protein</fullName>
    </recommendedName>
</protein>
<accession>A0A1Q9WIF3</accession>
<evidence type="ECO:0000313" key="1">
    <source>
        <dbReference type="EMBL" id="OHU07058.1"/>
    </source>
</evidence>